<accession>A0A0F9V477</accession>
<name>A0A0F9V477_9ZZZZ</name>
<evidence type="ECO:0000259" key="1">
    <source>
        <dbReference type="PROSITE" id="PS51819"/>
    </source>
</evidence>
<dbReference type="InterPro" id="IPR004360">
    <property type="entry name" value="Glyas_Fos-R_dOase_dom"/>
</dbReference>
<dbReference type="EMBL" id="LAZR01000078">
    <property type="protein sequence ID" value="KKN94502.1"/>
    <property type="molecule type" value="Genomic_DNA"/>
</dbReference>
<proteinExistence type="predicted"/>
<evidence type="ECO:0000313" key="2">
    <source>
        <dbReference type="EMBL" id="KKN94502.1"/>
    </source>
</evidence>
<dbReference type="Pfam" id="PF00903">
    <property type="entry name" value="Glyoxalase"/>
    <property type="match status" value="1"/>
</dbReference>
<dbReference type="AlphaFoldDB" id="A0A0F9V477"/>
<dbReference type="PANTHER" id="PTHR36503:SF2">
    <property type="entry name" value="BLR2408 PROTEIN"/>
    <property type="match status" value="1"/>
</dbReference>
<organism evidence="2">
    <name type="scientific">marine sediment metagenome</name>
    <dbReference type="NCBI Taxonomy" id="412755"/>
    <lineage>
        <taxon>unclassified sequences</taxon>
        <taxon>metagenomes</taxon>
        <taxon>ecological metagenomes</taxon>
    </lineage>
</organism>
<sequence>MNVYINLPVADLVRSRRFFSVLGFEFNDQFSDATALAMRISDTCFAMLLTHEKFASFTPRRIADARETSEVLTALQLESREAVDRLTDMALANGGGVVRDAEDHGFMYGRAFADPDGHIWELFWMNADAMGGDK</sequence>
<comment type="caution">
    <text evidence="2">The sequence shown here is derived from an EMBL/GenBank/DDBJ whole genome shotgun (WGS) entry which is preliminary data.</text>
</comment>
<feature type="domain" description="VOC" evidence="1">
    <location>
        <begin position="1"/>
        <end position="125"/>
    </location>
</feature>
<dbReference type="SUPFAM" id="SSF54593">
    <property type="entry name" value="Glyoxalase/Bleomycin resistance protein/Dihydroxybiphenyl dioxygenase"/>
    <property type="match status" value="1"/>
</dbReference>
<dbReference type="InterPro" id="IPR029068">
    <property type="entry name" value="Glyas_Bleomycin-R_OHBP_Dase"/>
</dbReference>
<dbReference type="Gene3D" id="3.10.180.10">
    <property type="entry name" value="2,3-Dihydroxybiphenyl 1,2-Dioxygenase, domain 1"/>
    <property type="match status" value="1"/>
</dbReference>
<reference evidence="2" key="1">
    <citation type="journal article" date="2015" name="Nature">
        <title>Complex archaea that bridge the gap between prokaryotes and eukaryotes.</title>
        <authorList>
            <person name="Spang A."/>
            <person name="Saw J.H."/>
            <person name="Jorgensen S.L."/>
            <person name="Zaremba-Niedzwiedzka K."/>
            <person name="Martijn J."/>
            <person name="Lind A.E."/>
            <person name="van Eijk R."/>
            <person name="Schleper C."/>
            <person name="Guy L."/>
            <person name="Ettema T.J."/>
        </authorList>
    </citation>
    <scope>NUCLEOTIDE SEQUENCE</scope>
</reference>
<protein>
    <recommendedName>
        <fullName evidence="1">VOC domain-containing protein</fullName>
    </recommendedName>
</protein>
<dbReference type="PROSITE" id="PS51819">
    <property type="entry name" value="VOC"/>
    <property type="match status" value="1"/>
</dbReference>
<dbReference type="PANTHER" id="PTHR36503">
    <property type="entry name" value="BLR2520 PROTEIN"/>
    <property type="match status" value="1"/>
</dbReference>
<dbReference type="InterPro" id="IPR037523">
    <property type="entry name" value="VOC_core"/>
</dbReference>
<gene>
    <name evidence="2" type="ORF">LCGC14_0188510</name>
</gene>